<organism evidence="4 5">
    <name type="scientific">Discina gigas</name>
    <dbReference type="NCBI Taxonomy" id="1032678"/>
    <lineage>
        <taxon>Eukaryota</taxon>
        <taxon>Fungi</taxon>
        <taxon>Dikarya</taxon>
        <taxon>Ascomycota</taxon>
        <taxon>Pezizomycotina</taxon>
        <taxon>Pezizomycetes</taxon>
        <taxon>Pezizales</taxon>
        <taxon>Discinaceae</taxon>
        <taxon>Discina</taxon>
    </lineage>
</organism>
<dbReference type="InterPro" id="IPR026992">
    <property type="entry name" value="DIOX_N"/>
</dbReference>
<dbReference type="SUPFAM" id="SSF51197">
    <property type="entry name" value="Clavaminate synthase-like"/>
    <property type="match status" value="1"/>
</dbReference>
<dbReference type="InterPro" id="IPR050231">
    <property type="entry name" value="Iron_ascorbate_oxido_reductase"/>
</dbReference>
<gene>
    <name evidence="4" type="ORF">Q9L58_001970</name>
</gene>
<reference evidence="4 5" key="1">
    <citation type="submission" date="2024-02" db="EMBL/GenBank/DDBJ databases">
        <title>Discinaceae phylogenomics.</title>
        <authorList>
            <person name="Dirks A.C."/>
            <person name="James T.Y."/>
        </authorList>
    </citation>
    <scope>NUCLEOTIDE SEQUENCE [LARGE SCALE GENOMIC DNA]</scope>
    <source>
        <strain evidence="4 5">ACD0624</strain>
    </source>
</reference>
<sequence>MSTTIPTIDLSLPRLTLVELIRTVCLTHGFFHIISHQFPPLLKQEAFEYSKRLFALSAAEKIRFKMSENHYPGYEAFQSYSLDSTNTTADLNEGFGMTAVCYDDETRWPVETAENQLIGFKVCCQQYHAAMEELSKTLAGYIAEGLGLEEGYFEEYFVKPMTQVRLIHYFQGEEADIVDDGKPRIGAGLHSDWGLFTILSQDNVGGLEVYDLNSESLIPVHPLPDALVVNSGDLLARLTNGVYNSSQHRVLAPPPGVHRYSIPFFCQGNPDYLVNVLPLSKDWNEWVQGKSKCKEAGSGVRKWEPITVSAYLLMKFQRSKQGGKKTAAA</sequence>
<keyword evidence="2" id="KW-0479">Metal-binding</keyword>
<name>A0ABR3GSK8_9PEZI</name>
<dbReference type="PROSITE" id="PS51471">
    <property type="entry name" value="FE2OG_OXY"/>
    <property type="match status" value="1"/>
</dbReference>
<keyword evidence="5" id="KW-1185">Reference proteome</keyword>
<evidence type="ECO:0000313" key="5">
    <source>
        <dbReference type="Proteomes" id="UP001447188"/>
    </source>
</evidence>
<dbReference type="PANTHER" id="PTHR47990">
    <property type="entry name" value="2-OXOGLUTARATE (2OG) AND FE(II)-DEPENDENT OXYGENASE SUPERFAMILY PROTEIN-RELATED"/>
    <property type="match status" value="1"/>
</dbReference>
<feature type="domain" description="Fe2OG dioxygenase" evidence="3">
    <location>
        <begin position="160"/>
        <end position="268"/>
    </location>
</feature>
<evidence type="ECO:0000256" key="1">
    <source>
        <dbReference type="ARBA" id="ARBA00008056"/>
    </source>
</evidence>
<dbReference type="Pfam" id="PF14226">
    <property type="entry name" value="DIOX_N"/>
    <property type="match status" value="1"/>
</dbReference>
<accession>A0ABR3GSK8</accession>
<dbReference type="Gene3D" id="2.60.120.330">
    <property type="entry name" value="B-lactam Antibiotic, Isopenicillin N Synthase, Chain"/>
    <property type="match status" value="1"/>
</dbReference>
<dbReference type="InterPro" id="IPR005123">
    <property type="entry name" value="Oxoglu/Fe-dep_dioxygenase_dom"/>
</dbReference>
<dbReference type="PRINTS" id="PR00682">
    <property type="entry name" value="IPNSYNTHASE"/>
</dbReference>
<comment type="caution">
    <text evidence="4">The sequence shown here is derived from an EMBL/GenBank/DDBJ whole genome shotgun (WGS) entry which is preliminary data.</text>
</comment>
<proteinExistence type="inferred from homology"/>
<dbReference type="EMBL" id="JBBBZM010000016">
    <property type="protein sequence ID" value="KAL0638919.1"/>
    <property type="molecule type" value="Genomic_DNA"/>
</dbReference>
<evidence type="ECO:0000259" key="3">
    <source>
        <dbReference type="PROSITE" id="PS51471"/>
    </source>
</evidence>
<keyword evidence="2" id="KW-0560">Oxidoreductase</keyword>
<dbReference type="InterPro" id="IPR044861">
    <property type="entry name" value="IPNS-like_FE2OG_OXY"/>
</dbReference>
<comment type="similarity">
    <text evidence="1 2">Belongs to the iron/ascorbate-dependent oxidoreductase family.</text>
</comment>
<evidence type="ECO:0000256" key="2">
    <source>
        <dbReference type="RuleBase" id="RU003682"/>
    </source>
</evidence>
<protein>
    <recommendedName>
        <fullName evidence="3">Fe2OG dioxygenase domain-containing protein</fullName>
    </recommendedName>
</protein>
<dbReference type="InterPro" id="IPR027443">
    <property type="entry name" value="IPNS-like_sf"/>
</dbReference>
<dbReference type="Pfam" id="PF03171">
    <property type="entry name" value="2OG-FeII_Oxy"/>
    <property type="match status" value="1"/>
</dbReference>
<keyword evidence="2" id="KW-0408">Iron</keyword>
<evidence type="ECO:0000313" key="4">
    <source>
        <dbReference type="EMBL" id="KAL0638919.1"/>
    </source>
</evidence>
<dbReference type="Proteomes" id="UP001447188">
    <property type="component" value="Unassembled WGS sequence"/>
</dbReference>